<reference evidence="3" key="1">
    <citation type="journal article" date="2017" name="Genome Biol.">
        <title>Comparative genomics reveals high biological diversity and specific adaptations in the industrially and medically important fungal genus Aspergillus.</title>
        <authorList>
            <person name="de Vries R.P."/>
            <person name="Riley R."/>
            <person name="Wiebenga A."/>
            <person name="Aguilar-Osorio G."/>
            <person name="Amillis S."/>
            <person name="Uchima C.A."/>
            <person name="Anderluh G."/>
            <person name="Asadollahi M."/>
            <person name="Askin M."/>
            <person name="Barry K."/>
            <person name="Battaglia E."/>
            <person name="Bayram O."/>
            <person name="Benocci T."/>
            <person name="Braus-Stromeyer S.A."/>
            <person name="Caldana C."/>
            <person name="Canovas D."/>
            <person name="Cerqueira G.C."/>
            <person name="Chen F."/>
            <person name="Chen W."/>
            <person name="Choi C."/>
            <person name="Clum A."/>
            <person name="Dos Santos R.A."/>
            <person name="Damasio A.R."/>
            <person name="Diallinas G."/>
            <person name="Emri T."/>
            <person name="Fekete E."/>
            <person name="Flipphi M."/>
            <person name="Freyberg S."/>
            <person name="Gallo A."/>
            <person name="Gournas C."/>
            <person name="Habgood R."/>
            <person name="Hainaut M."/>
            <person name="Harispe M.L."/>
            <person name="Henrissat B."/>
            <person name="Hilden K.S."/>
            <person name="Hope R."/>
            <person name="Hossain A."/>
            <person name="Karabika E."/>
            <person name="Karaffa L."/>
            <person name="Karanyi Z."/>
            <person name="Krasevec N."/>
            <person name="Kuo A."/>
            <person name="Kusch H."/>
            <person name="LaButti K."/>
            <person name="Lagendijk E.L."/>
            <person name="Lapidus A."/>
            <person name="Levasseur A."/>
            <person name="Lindquist E."/>
            <person name="Lipzen A."/>
            <person name="Logrieco A.F."/>
            <person name="MacCabe A."/>
            <person name="Maekelae M.R."/>
            <person name="Malavazi I."/>
            <person name="Melin P."/>
            <person name="Meyer V."/>
            <person name="Mielnichuk N."/>
            <person name="Miskei M."/>
            <person name="Molnar A.P."/>
            <person name="Mule G."/>
            <person name="Ngan C.Y."/>
            <person name="Orejas M."/>
            <person name="Orosz E."/>
            <person name="Ouedraogo J.P."/>
            <person name="Overkamp K.M."/>
            <person name="Park H.-S."/>
            <person name="Perrone G."/>
            <person name="Piumi F."/>
            <person name="Punt P.J."/>
            <person name="Ram A.F."/>
            <person name="Ramon A."/>
            <person name="Rauscher S."/>
            <person name="Record E."/>
            <person name="Riano-Pachon D.M."/>
            <person name="Robert V."/>
            <person name="Roehrig J."/>
            <person name="Ruller R."/>
            <person name="Salamov A."/>
            <person name="Salih N.S."/>
            <person name="Samson R.A."/>
            <person name="Sandor E."/>
            <person name="Sanguinetti M."/>
            <person name="Schuetze T."/>
            <person name="Sepcic K."/>
            <person name="Shelest E."/>
            <person name="Sherlock G."/>
            <person name="Sophianopoulou V."/>
            <person name="Squina F.M."/>
            <person name="Sun H."/>
            <person name="Susca A."/>
            <person name="Todd R.B."/>
            <person name="Tsang A."/>
            <person name="Unkles S.E."/>
            <person name="van de Wiele N."/>
            <person name="van Rossen-Uffink D."/>
            <person name="Oliveira J.V."/>
            <person name="Vesth T.C."/>
            <person name="Visser J."/>
            <person name="Yu J.-H."/>
            <person name="Zhou M."/>
            <person name="Andersen M.R."/>
            <person name="Archer D.B."/>
            <person name="Baker S.E."/>
            <person name="Benoit I."/>
            <person name="Brakhage A.A."/>
            <person name="Braus G.H."/>
            <person name="Fischer R."/>
            <person name="Frisvad J.C."/>
            <person name="Goldman G.H."/>
            <person name="Houbraken J."/>
            <person name="Oakley B."/>
            <person name="Pocsi I."/>
            <person name="Scazzocchio C."/>
            <person name="Seiboth B."/>
            <person name="vanKuyk P.A."/>
            <person name="Wortman J."/>
            <person name="Dyer P.S."/>
            <person name="Grigoriev I.V."/>
        </authorList>
    </citation>
    <scope>NUCLEOTIDE SEQUENCE [LARGE SCALE GENOMIC DNA]</scope>
    <source>
        <strain evidence="3">CBS 101740 / IMI 381727 / IBT 21946</strain>
    </source>
</reference>
<organism evidence="2 3">
    <name type="scientific">Aspergillus brasiliensis (strain CBS 101740 / IMI 381727 / IBT 21946)</name>
    <dbReference type="NCBI Taxonomy" id="767769"/>
    <lineage>
        <taxon>Eukaryota</taxon>
        <taxon>Fungi</taxon>
        <taxon>Dikarya</taxon>
        <taxon>Ascomycota</taxon>
        <taxon>Pezizomycotina</taxon>
        <taxon>Eurotiomycetes</taxon>
        <taxon>Eurotiomycetidae</taxon>
        <taxon>Eurotiales</taxon>
        <taxon>Aspergillaceae</taxon>
        <taxon>Aspergillus</taxon>
        <taxon>Aspergillus subgen. Circumdati</taxon>
    </lineage>
</organism>
<proteinExistence type="predicted"/>
<dbReference type="RefSeq" id="XP_067477499.1">
    <property type="nucleotide sequence ID" value="XM_067625432.1"/>
</dbReference>
<feature type="domain" description="2EXR" evidence="1">
    <location>
        <begin position="5"/>
        <end position="88"/>
    </location>
</feature>
<dbReference type="VEuPathDB" id="FungiDB:ASPBRDRAFT_45539"/>
<dbReference type="Proteomes" id="UP000184499">
    <property type="component" value="Unassembled WGS sequence"/>
</dbReference>
<dbReference type="InterPro" id="IPR045518">
    <property type="entry name" value="2EXR"/>
</dbReference>
<keyword evidence="3" id="KW-1185">Reference proteome</keyword>
<evidence type="ECO:0000313" key="3">
    <source>
        <dbReference type="Proteomes" id="UP000184499"/>
    </source>
</evidence>
<evidence type="ECO:0000313" key="2">
    <source>
        <dbReference type="EMBL" id="OJJ70251.1"/>
    </source>
</evidence>
<sequence length="176" mass="20286">MEPQFSIFSLLPPELRLLIWKHALPSPIHQGLCIYQVKRYFVSDETPYGFPLACLPTMRVEMPLFLVNHEAHLVACKWLRKQTGTFLSHLTQDEFCFTRSPHPTSDALYLPEDIFLRLLTEGLTAHNAAQYVGLNGQSSLPARLPAFRRLAIPRPLLEKFRWFIGAIFAMVTYPQF</sequence>
<protein>
    <recommendedName>
        <fullName evidence="1">2EXR domain-containing protein</fullName>
    </recommendedName>
</protein>
<dbReference type="OrthoDB" id="3546385at2759"/>
<feature type="non-terminal residue" evidence="2">
    <location>
        <position position="176"/>
    </location>
</feature>
<gene>
    <name evidence="2" type="ORF">ASPBRDRAFT_45539</name>
</gene>
<dbReference type="Pfam" id="PF20150">
    <property type="entry name" value="2EXR"/>
    <property type="match status" value="1"/>
</dbReference>
<dbReference type="OMA" id="HEARSYV"/>
<evidence type="ECO:0000259" key="1">
    <source>
        <dbReference type="Pfam" id="PF20150"/>
    </source>
</evidence>
<dbReference type="GeneID" id="93577920"/>
<dbReference type="AlphaFoldDB" id="A0A1L9UF32"/>
<dbReference type="EMBL" id="KV878687">
    <property type="protein sequence ID" value="OJJ70251.1"/>
    <property type="molecule type" value="Genomic_DNA"/>
</dbReference>
<name>A0A1L9UF32_ASPBC</name>
<accession>A0A1L9UF32</accession>